<comment type="subcellular location">
    <subcellularLocation>
        <location evidence="6">Cell membrane</location>
        <topology evidence="6">Multi-pass membrane protein</topology>
    </subcellularLocation>
    <subcellularLocation>
        <location evidence="1">Membrane</location>
        <topology evidence="1">Multi-pass membrane protein</topology>
    </subcellularLocation>
</comment>
<dbReference type="Pfam" id="PF01925">
    <property type="entry name" value="TauE"/>
    <property type="match status" value="1"/>
</dbReference>
<dbReference type="AlphaFoldDB" id="A0A7X8TNB2"/>
<keyword evidence="6" id="KW-1003">Cell membrane</keyword>
<feature type="transmembrane region" description="Helical" evidence="6">
    <location>
        <begin position="100"/>
        <end position="119"/>
    </location>
</feature>
<reference evidence="7 8" key="1">
    <citation type="submission" date="2020-04" db="EMBL/GenBank/DDBJ databases">
        <title>Vibrio sp. SM6, a novel species isolated from seawater.</title>
        <authorList>
            <person name="Wang X."/>
        </authorList>
    </citation>
    <scope>NUCLEOTIDE SEQUENCE [LARGE SCALE GENOMIC DNA]</scope>
    <source>
        <strain evidence="7 8">SM6</strain>
    </source>
</reference>
<feature type="transmembrane region" description="Helical" evidence="6">
    <location>
        <begin position="75"/>
        <end position="94"/>
    </location>
</feature>
<evidence type="ECO:0000256" key="2">
    <source>
        <dbReference type="ARBA" id="ARBA00009142"/>
    </source>
</evidence>
<accession>A0A7X8TNB2</accession>
<dbReference type="EMBL" id="JABAIK010000002">
    <property type="protein sequence ID" value="NLS11730.1"/>
    <property type="molecule type" value="Genomic_DNA"/>
</dbReference>
<dbReference type="GO" id="GO:0005886">
    <property type="term" value="C:plasma membrane"/>
    <property type="evidence" value="ECO:0007669"/>
    <property type="project" value="UniProtKB-SubCell"/>
</dbReference>
<evidence type="ECO:0000313" key="7">
    <source>
        <dbReference type="EMBL" id="NLS11730.1"/>
    </source>
</evidence>
<feature type="transmembrane region" description="Helical" evidence="6">
    <location>
        <begin position="126"/>
        <end position="152"/>
    </location>
</feature>
<keyword evidence="8" id="KW-1185">Reference proteome</keyword>
<comment type="similarity">
    <text evidence="2 6">Belongs to the 4-toluene sulfonate uptake permease (TSUP) (TC 2.A.102) family.</text>
</comment>
<dbReference type="InterPro" id="IPR002781">
    <property type="entry name" value="TM_pro_TauE-like"/>
</dbReference>
<dbReference type="Proteomes" id="UP000535589">
    <property type="component" value="Unassembled WGS sequence"/>
</dbReference>
<evidence type="ECO:0000256" key="3">
    <source>
        <dbReference type="ARBA" id="ARBA00022692"/>
    </source>
</evidence>
<proteinExistence type="inferred from homology"/>
<name>A0A7X8TNB2_9VIBR</name>
<comment type="caution">
    <text evidence="7">The sequence shown here is derived from an EMBL/GenBank/DDBJ whole genome shotgun (WGS) entry which is preliminary data.</text>
</comment>
<dbReference type="RefSeq" id="WP_168834841.1">
    <property type="nucleotide sequence ID" value="NZ_JABAIK010000002.1"/>
</dbReference>
<evidence type="ECO:0000256" key="4">
    <source>
        <dbReference type="ARBA" id="ARBA00022989"/>
    </source>
</evidence>
<keyword evidence="4 6" id="KW-1133">Transmembrane helix</keyword>
<organism evidence="7 8">
    <name type="scientific">Vibrio agarilyticus</name>
    <dbReference type="NCBI Taxonomy" id="2726741"/>
    <lineage>
        <taxon>Bacteria</taxon>
        <taxon>Pseudomonadati</taxon>
        <taxon>Pseudomonadota</taxon>
        <taxon>Gammaproteobacteria</taxon>
        <taxon>Vibrionales</taxon>
        <taxon>Vibrionaceae</taxon>
        <taxon>Vibrio</taxon>
    </lineage>
</organism>
<keyword evidence="3 6" id="KW-0812">Transmembrane</keyword>
<protein>
    <recommendedName>
        <fullName evidence="6">Probable membrane transporter protein</fullName>
    </recommendedName>
</protein>
<sequence>MTWIELGFASFMIVFAGIVRGYSGFGFAVIAALCLNFLVAPLESIVIAVALDLLSSLSLIRSASTQIDKPLVTKLISGMLVATPFSLWVVSYISADGLKFLIAGLSMTAGGLIMLDLRLKWLDERYSFAVGAVSGFGMTAGSAGGPPLILYLLNLMMESNQLRATAIVFFMASASTSIIGLAIIGAVDGQLIVTSMGLLPSALMGNLMGKKLHQWLPEWPPRLTTAPILMGLALMTFLL</sequence>
<evidence type="ECO:0000256" key="5">
    <source>
        <dbReference type="ARBA" id="ARBA00023136"/>
    </source>
</evidence>
<evidence type="ECO:0000313" key="8">
    <source>
        <dbReference type="Proteomes" id="UP000535589"/>
    </source>
</evidence>
<keyword evidence="5 6" id="KW-0472">Membrane</keyword>
<evidence type="ECO:0000256" key="1">
    <source>
        <dbReference type="ARBA" id="ARBA00004141"/>
    </source>
</evidence>
<gene>
    <name evidence="7" type="ORF">HGP28_02355</name>
</gene>
<feature type="transmembrane region" description="Helical" evidence="6">
    <location>
        <begin position="164"/>
        <end position="184"/>
    </location>
</feature>
<evidence type="ECO:0000256" key="6">
    <source>
        <dbReference type="RuleBase" id="RU363041"/>
    </source>
</evidence>